<comment type="caution">
    <text evidence="1">The sequence shown here is derived from an EMBL/GenBank/DDBJ whole genome shotgun (WGS) entry which is preliminary data.</text>
</comment>
<dbReference type="STRING" id="1030841.HMPREF9370_0740"/>
<protein>
    <submittedName>
        <fullName evidence="1">Uncharacterized protein</fullName>
    </submittedName>
</protein>
<name>G4CNT1_9NEIS</name>
<dbReference type="AlphaFoldDB" id="G4CNT1"/>
<evidence type="ECO:0000313" key="2">
    <source>
        <dbReference type="Proteomes" id="UP000005336"/>
    </source>
</evidence>
<organism evidence="1 2">
    <name type="scientific">Neisseria wadsworthii 9715</name>
    <dbReference type="NCBI Taxonomy" id="1030841"/>
    <lineage>
        <taxon>Bacteria</taxon>
        <taxon>Pseudomonadati</taxon>
        <taxon>Pseudomonadota</taxon>
        <taxon>Betaproteobacteria</taxon>
        <taxon>Neisseriales</taxon>
        <taxon>Neisseriaceae</taxon>
        <taxon>Neisseria</taxon>
    </lineage>
</organism>
<proteinExistence type="predicted"/>
<dbReference type="EMBL" id="AGAZ01000032">
    <property type="protein sequence ID" value="EGZ48881.1"/>
    <property type="molecule type" value="Genomic_DNA"/>
</dbReference>
<accession>G4CNT1</accession>
<evidence type="ECO:0000313" key="1">
    <source>
        <dbReference type="EMBL" id="EGZ48881.1"/>
    </source>
</evidence>
<dbReference type="Proteomes" id="UP000005336">
    <property type="component" value="Unassembled WGS sequence"/>
</dbReference>
<reference evidence="1 2" key="1">
    <citation type="submission" date="2011-06" db="EMBL/GenBank/DDBJ databases">
        <authorList>
            <person name="Muzny D."/>
            <person name="Qin X."/>
            <person name="Deng J."/>
            <person name="Jiang H."/>
            <person name="Liu Y."/>
            <person name="Qu J."/>
            <person name="Song X.-Z."/>
            <person name="Zhang L."/>
            <person name="Thornton R."/>
            <person name="Coyle M."/>
            <person name="Francisco L."/>
            <person name="Jackson L."/>
            <person name="Javaid M."/>
            <person name="Korchina V."/>
            <person name="Kovar C."/>
            <person name="Mata R."/>
            <person name="Mathew T."/>
            <person name="Ngo R."/>
            <person name="Nguyen L."/>
            <person name="Nguyen N."/>
            <person name="Okwuonu G."/>
            <person name="Ongeri F."/>
            <person name="Pham C."/>
            <person name="Simmons D."/>
            <person name="Wilczek-Boney K."/>
            <person name="Hale W."/>
            <person name="Jakkamsetti A."/>
            <person name="Pham P."/>
            <person name="Ruth R."/>
            <person name="San Lucas F."/>
            <person name="Warren J."/>
            <person name="Zhang J."/>
            <person name="Zhao Z."/>
            <person name="Zhou C."/>
            <person name="Zhu D."/>
            <person name="Lee S."/>
            <person name="Bess C."/>
            <person name="Blankenburg K."/>
            <person name="Forbes L."/>
            <person name="Fu Q."/>
            <person name="Gubbala S."/>
            <person name="Hirani K."/>
            <person name="Jayaseelan J.C."/>
            <person name="Lara F."/>
            <person name="Munidasa M."/>
            <person name="Palculict T."/>
            <person name="Patil S."/>
            <person name="Pu L.-L."/>
            <person name="Saada N."/>
            <person name="Tang L."/>
            <person name="Weissenberger G."/>
            <person name="Zhu Y."/>
            <person name="Hemphill L."/>
            <person name="Shang Y."/>
            <person name="Youmans B."/>
            <person name="Ayvaz T."/>
            <person name="Ross M."/>
            <person name="Santibanez J."/>
            <person name="Aqrawi P."/>
            <person name="Gross S."/>
            <person name="Joshi V."/>
            <person name="Fowler G."/>
            <person name="Nazareth L."/>
            <person name="Reid J."/>
            <person name="Worley K."/>
            <person name="Petrosino J."/>
            <person name="Highlander S."/>
            <person name="Gibbs R."/>
        </authorList>
    </citation>
    <scope>NUCLEOTIDE SEQUENCE [LARGE SCALE GENOMIC DNA]</scope>
    <source>
        <strain evidence="1 2">9715</strain>
    </source>
</reference>
<sequence>MDNMERQCNTWDMSFVTFSVWGISWNWYQTKTSVHVAGPDCEISNKPTQHHLYLTTTFQTGQIPLSH</sequence>
<gene>
    <name evidence="1" type="ORF">HMPREF9370_0740</name>
</gene>
<dbReference type="PATRIC" id="fig|1030841.3.peg.728"/>
<keyword evidence="2" id="KW-1185">Reference proteome</keyword>
<dbReference type="HOGENOM" id="CLU_2808032_0_0_4"/>